<proteinExistence type="inferred from homology"/>
<evidence type="ECO:0000313" key="3">
    <source>
        <dbReference type="EMBL" id="KAJ4457467.1"/>
    </source>
</evidence>
<reference evidence="3" key="1">
    <citation type="journal article" date="2022" name="bioRxiv">
        <title>Genomics of Preaxostyla Flagellates Illuminates Evolutionary Transitions and the Path Towards Mitochondrial Loss.</title>
        <authorList>
            <person name="Novak L.V.F."/>
            <person name="Treitli S.C."/>
            <person name="Pyrih J."/>
            <person name="Halakuc P."/>
            <person name="Pipaliya S.V."/>
            <person name="Vacek V."/>
            <person name="Brzon O."/>
            <person name="Soukal P."/>
            <person name="Eme L."/>
            <person name="Dacks J.B."/>
            <person name="Karnkowska A."/>
            <person name="Elias M."/>
            <person name="Hampl V."/>
        </authorList>
    </citation>
    <scope>NUCLEOTIDE SEQUENCE</scope>
    <source>
        <strain evidence="3">RCP-MX</strain>
    </source>
</reference>
<keyword evidence="2" id="KW-0028">Amino-acid biosynthesis</keyword>
<dbReference type="InterPro" id="IPR027363">
    <property type="entry name" value="M1Pi_N"/>
</dbReference>
<dbReference type="InterPro" id="IPR005251">
    <property type="entry name" value="IF-M1Pi"/>
</dbReference>
<keyword evidence="4" id="KW-1185">Reference proteome</keyword>
<sequence>MESAKKSGVIDTVRWVPDTPDQALPGTVRIIEQTLLPSELRYVNLTTVEQVWDAIKRLAVRGAPAIGIAAAYGLALAMQHSAAADVPAFMEELRRHAAYLISSRPTAVNLAWAVNRCLAMLDQHADSAPGRLKLLLIEEAHKILQEDIDMCRSIGEHGNSLLPQTPNVGILTHCNAGALATGDWGTALSVVYVAQERGLSPRVFSDETRPLLQGSRLTAWELHRAGVNVTVISDNMAAQALGSLQDGCVIRISERKWTTKHKVMSQALEELEPAGEKALNRECDIPTGGSKAAATLPWSDPPPVWAAQRKPNYATRVMKEGRINCVFVGSDRIAANGDAANKIGTYGVAILAHYHHIPFYVCAPSSTFDPTLASGELIPIEQRNPDEVRRGFGKLTAPADVPAYNPAFDVTPHELITAIVTEHGVLRPPYNQSIAAFISALKPSAAPRQPTPK</sequence>
<comment type="function">
    <text evidence="2">Catalyzes the interconversion of methylthioribose-1-phosphate (MTR-1-P) into methylthioribulose-1-phosphate (MTRu-1-P).</text>
</comment>
<dbReference type="InterPro" id="IPR000649">
    <property type="entry name" value="IF-2B-related"/>
</dbReference>
<feature type="site" description="Transition state stabilizer" evidence="2">
    <location>
        <position position="174"/>
    </location>
</feature>
<evidence type="ECO:0000256" key="2">
    <source>
        <dbReference type="HAMAP-Rule" id="MF_03119"/>
    </source>
</evidence>
<dbReference type="PANTHER" id="PTHR43475">
    <property type="entry name" value="METHYLTHIORIBOSE-1-PHOSPHATE ISOMERASE"/>
    <property type="match status" value="1"/>
</dbReference>
<dbReference type="PANTHER" id="PTHR43475:SF1">
    <property type="entry name" value="METHYLTHIORIBOSE-1-PHOSPHATE ISOMERASE"/>
    <property type="match status" value="1"/>
</dbReference>
<accession>A0ABQ8UDV3</accession>
<dbReference type="EC" id="5.3.1.23" evidence="2"/>
<dbReference type="InterPro" id="IPR011559">
    <property type="entry name" value="Initiation_fac_2B_a/b/d"/>
</dbReference>
<organism evidence="3 4">
    <name type="scientific">Paratrimastix pyriformis</name>
    <dbReference type="NCBI Taxonomy" id="342808"/>
    <lineage>
        <taxon>Eukaryota</taxon>
        <taxon>Metamonada</taxon>
        <taxon>Preaxostyla</taxon>
        <taxon>Paratrimastigidae</taxon>
        <taxon>Paratrimastix</taxon>
    </lineage>
</organism>
<dbReference type="InterPro" id="IPR037171">
    <property type="entry name" value="NagB/RpiA_transferase-like"/>
</dbReference>
<dbReference type="EMBL" id="JAPMOS010000046">
    <property type="protein sequence ID" value="KAJ4457467.1"/>
    <property type="molecule type" value="Genomic_DNA"/>
</dbReference>
<dbReference type="NCBIfam" id="TIGR00524">
    <property type="entry name" value="eIF-2B_rel"/>
    <property type="match status" value="1"/>
</dbReference>
<keyword evidence="1 2" id="KW-0413">Isomerase</keyword>
<dbReference type="HAMAP" id="MF_01678">
    <property type="entry name" value="Salvage_MtnA"/>
    <property type="match status" value="1"/>
</dbReference>
<keyword evidence="2" id="KW-0963">Cytoplasm</keyword>
<comment type="subcellular location">
    <subcellularLocation>
        <location evidence="2">Cytoplasm</location>
    </subcellularLocation>
    <subcellularLocation>
        <location evidence="2">Nucleus</location>
    </subcellularLocation>
</comment>
<dbReference type="Proteomes" id="UP001141327">
    <property type="component" value="Unassembled WGS sequence"/>
</dbReference>
<evidence type="ECO:0000256" key="1">
    <source>
        <dbReference type="ARBA" id="ARBA00023235"/>
    </source>
</evidence>
<evidence type="ECO:0000313" key="4">
    <source>
        <dbReference type="Proteomes" id="UP001141327"/>
    </source>
</evidence>
<keyword evidence="2" id="KW-0486">Methionine biosynthesis</keyword>
<dbReference type="Pfam" id="PF01008">
    <property type="entry name" value="IF-2B"/>
    <property type="match status" value="2"/>
</dbReference>
<dbReference type="Gene3D" id="3.40.50.10470">
    <property type="entry name" value="Translation initiation factor eif-2b, domain 2"/>
    <property type="match status" value="2"/>
</dbReference>
<dbReference type="SUPFAM" id="SSF100950">
    <property type="entry name" value="NagB/RpiA/CoA transferase-like"/>
    <property type="match status" value="2"/>
</dbReference>
<protein>
    <recommendedName>
        <fullName evidence="2">Methylthioribose-1-phosphate isomerase</fullName>
        <shortName evidence="2">M1Pi</shortName>
        <shortName evidence="2">MTR-1-P isomerase</shortName>
        <ecNumber evidence="2">5.3.1.23</ecNumber>
    </recommendedName>
    <alternativeName>
        <fullName evidence="2">S-methyl-5-thioribose-1-phosphate isomerase</fullName>
    </alternativeName>
    <alternativeName>
        <fullName evidence="2">Translation initiation factor eIF-2B subunit alpha/beta/delta-like protein</fullName>
    </alternativeName>
</protein>
<comment type="similarity">
    <text evidence="2">Belongs to the eIF-2B alpha/beta/delta subunits family. MtnA subfamily.</text>
</comment>
<comment type="caution">
    <text evidence="3">The sequence shown here is derived from an EMBL/GenBank/DDBJ whole genome shotgun (WGS) entry which is preliminary data.</text>
</comment>
<gene>
    <name evidence="3" type="ORF">PAPYR_7056</name>
</gene>
<dbReference type="Gene3D" id="1.20.120.420">
    <property type="entry name" value="translation initiation factor eif-2b, domain 1"/>
    <property type="match status" value="1"/>
</dbReference>
<dbReference type="InterPro" id="IPR042529">
    <property type="entry name" value="IF_2B-like_C"/>
</dbReference>
<name>A0ABQ8UDV3_9EUKA</name>
<comment type="pathway">
    <text evidence="2">Amino-acid biosynthesis; L-methionine biosynthesis via salvage pathway; L-methionine from S-methyl-5-thio-alpha-D-ribose 1-phosphate: step 1/6.</text>
</comment>
<keyword evidence="2" id="KW-0539">Nucleus</keyword>
<comment type="catalytic activity">
    <reaction evidence="2">
        <text>5-(methylsulfanyl)-alpha-D-ribose 1-phosphate = 5-(methylsulfanyl)-D-ribulose 1-phosphate</text>
        <dbReference type="Rhea" id="RHEA:19989"/>
        <dbReference type="ChEBI" id="CHEBI:58533"/>
        <dbReference type="ChEBI" id="CHEBI:58548"/>
        <dbReference type="EC" id="5.3.1.23"/>
    </reaction>
</comment>
<dbReference type="GO" id="GO:0016853">
    <property type="term" value="F:isomerase activity"/>
    <property type="evidence" value="ECO:0007669"/>
    <property type="project" value="UniProtKB-KW"/>
</dbReference>
<dbReference type="NCBIfam" id="NF004326">
    <property type="entry name" value="PRK05720.1"/>
    <property type="match status" value="1"/>
</dbReference>
<feature type="active site" description="Proton donor" evidence="2">
    <location>
        <position position="331"/>
    </location>
</feature>